<gene>
    <name evidence="1" type="ORF">HD556DRAFT_1345676</name>
</gene>
<name>A0A9P7DPF9_9AGAM</name>
<dbReference type="Proteomes" id="UP000719766">
    <property type="component" value="Unassembled WGS sequence"/>
</dbReference>
<dbReference type="OrthoDB" id="3165318at2759"/>
<comment type="caution">
    <text evidence="1">The sequence shown here is derived from an EMBL/GenBank/DDBJ whole genome shotgun (WGS) entry which is preliminary data.</text>
</comment>
<dbReference type="EMBL" id="JABBWE010000010">
    <property type="protein sequence ID" value="KAG1799888.1"/>
    <property type="molecule type" value="Genomic_DNA"/>
</dbReference>
<evidence type="ECO:0000313" key="1">
    <source>
        <dbReference type="EMBL" id="KAG1799888.1"/>
    </source>
</evidence>
<protein>
    <submittedName>
        <fullName evidence="1">Uncharacterized protein</fullName>
    </submittedName>
</protein>
<accession>A0A9P7DPF9</accession>
<dbReference type="GeneID" id="64595995"/>
<keyword evidence="2" id="KW-1185">Reference proteome</keyword>
<reference evidence="1" key="1">
    <citation type="journal article" date="2020" name="New Phytol.">
        <title>Comparative genomics reveals dynamic genome evolution in host specialist ectomycorrhizal fungi.</title>
        <authorList>
            <person name="Lofgren L.A."/>
            <person name="Nguyen N.H."/>
            <person name="Vilgalys R."/>
            <person name="Ruytinx J."/>
            <person name="Liao H.L."/>
            <person name="Branco S."/>
            <person name="Kuo A."/>
            <person name="LaButti K."/>
            <person name="Lipzen A."/>
            <person name="Andreopoulos W."/>
            <person name="Pangilinan J."/>
            <person name="Riley R."/>
            <person name="Hundley H."/>
            <person name="Na H."/>
            <person name="Barry K."/>
            <person name="Grigoriev I.V."/>
            <person name="Stajich J.E."/>
            <person name="Kennedy P.G."/>
        </authorList>
    </citation>
    <scope>NUCLEOTIDE SEQUENCE</scope>
    <source>
        <strain evidence="1">S12</strain>
    </source>
</reference>
<proteinExistence type="predicted"/>
<dbReference type="RefSeq" id="XP_041164111.1">
    <property type="nucleotide sequence ID" value="XM_041302231.1"/>
</dbReference>
<sequence>MTPRPFVRNLTFQSKDLGKEVTIMLAWSPNVEGLYEDVFPIVWKVSKFGKSGPYRATATYTAQLAFSRAQVESGKVISAATSVNINNNEKTTLTEANDVYHFSAPQTGTSGILQAQNHTGSIQEIAVGFVNRGDIMPTPVLYFNDVGDGSRVTAKFTPVLRAYITSDYEETSILRGQVDTPAIWSQDLTGLAQNTTWNLSRDASTGRYTLTHA</sequence>
<dbReference type="AlphaFoldDB" id="A0A9P7DPF9"/>
<organism evidence="1 2">
    <name type="scientific">Suillus plorans</name>
    <dbReference type="NCBI Taxonomy" id="116603"/>
    <lineage>
        <taxon>Eukaryota</taxon>
        <taxon>Fungi</taxon>
        <taxon>Dikarya</taxon>
        <taxon>Basidiomycota</taxon>
        <taxon>Agaricomycotina</taxon>
        <taxon>Agaricomycetes</taxon>
        <taxon>Agaricomycetidae</taxon>
        <taxon>Boletales</taxon>
        <taxon>Suillineae</taxon>
        <taxon>Suillaceae</taxon>
        <taxon>Suillus</taxon>
    </lineage>
</organism>
<evidence type="ECO:0000313" key="2">
    <source>
        <dbReference type="Proteomes" id="UP000719766"/>
    </source>
</evidence>